<dbReference type="SMART" id="SM00344">
    <property type="entry name" value="HTH_ASNC"/>
    <property type="match status" value="2"/>
</dbReference>
<dbReference type="GO" id="GO:0043200">
    <property type="term" value="P:response to amino acid"/>
    <property type="evidence" value="ECO:0007669"/>
    <property type="project" value="TreeGrafter"/>
</dbReference>
<dbReference type="InterPro" id="IPR019887">
    <property type="entry name" value="Tscrpt_reg_AsnC/Lrp_C"/>
</dbReference>
<dbReference type="AlphaFoldDB" id="A0A1Y0CFW6"/>
<evidence type="ECO:0000313" key="6">
    <source>
        <dbReference type="Proteomes" id="UP000195331"/>
    </source>
</evidence>
<keyword evidence="1" id="KW-0805">Transcription regulation</keyword>
<name>A0A1Y0CFW6_9MYCO</name>
<dbReference type="InterPro" id="IPR036390">
    <property type="entry name" value="WH_DNA-bd_sf"/>
</dbReference>
<evidence type="ECO:0000256" key="3">
    <source>
        <dbReference type="ARBA" id="ARBA00023163"/>
    </source>
</evidence>
<keyword evidence="3" id="KW-0804">Transcription</keyword>
<dbReference type="Proteomes" id="UP000195331">
    <property type="component" value="Chromosome"/>
</dbReference>
<evidence type="ECO:0000259" key="4">
    <source>
        <dbReference type="PROSITE" id="PS50956"/>
    </source>
</evidence>
<dbReference type="EMBL" id="CP020809">
    <property type="protein sequence ID" value="ART73887.1"/>
    <property type="molecule type" value="Genomic_DNA"/>
</dbReference>
<gene>
    <name evidence="5" type="ORF">BTO20_25710</name>
</gene>
<dbReference type="Pfam" id="PF22482">
    <property type="entry name" value="AsnC_trans_reg_3"/>
    <property type="match status" value="1"/>
</dbReference>
<organism evidence="5 6">
    <name type="scientific">Mycobacterium dioxanotrophicus</name>
    <dbReference type="NCBI Taxonomy" id="482462"/>
    <lineage>
        <taxon>Bacteria</taxon>
        <taxon>Bacillati</taxon>
        <taxon>Actinomycetota</taxon>
        <taxon>Actinomycetes</taxon>
        <taxon>Mycobacteriales</taxon>
        <taxon>Mycobacteriaceae</taxon>
        <taxon>Mycobacterium</taxon>
    </lineage>
</organism>
<dbReference type="Pfam" id="PF13404">
    <property type="entry name" value="HTH_AsnC-type"/>
    <property type="match status" value="2"/>
</dbReference>
<dbReference type="GO" id="GO:0005829">
    <property type="term" value="C:cytosol"/>
    <property type="evidence" value="ECO:0007669"/>
    <property type="project" value="TreeGrafter"/>
</dbReference>
<dbReference type="OrthoDB" id="3453230at2"/>
<dbReference type="InterPro" id="IPR011008">
    <property type="entry name" value="Dimeric_a/b-barrel"/>
</dbReference>
<dbReference type="InterPro" id="IPR054609">
    <property type="entry name" value="PF0864-like_C"/>
</dbReference>
<dbReference type="SUPFAM" id="SSF54909">
    <property type="entry name" value="Dimeric alpha+beta barrel"/>
    <property type="match status" value="2"/>
</dbReference>
<feature type="domain" description="HTH asnC-type" evidence="4">
    <location>
        <begin position="11"/>
        <end position="71"/>
    </location>
</feature>
<dbReference type="Pfam" id="PF01037">
    <property type="entry name" value="AsnC_trans_reg"/>
    <property type="match status" value="1"/>
</dbReference>
<dbReference type="GO" id="GO:0043565">
    <property type="term" value="F:sequence-specific DNA binding"/>
    <property type="evidence" value="ECO:0007669"/>
    <property type="project" value="InterPro"/>
</dbReference>
<protein>
    <submittedName>
        <fullName evidence="5">AsnC family transcriptional regulator</fullName>
    </submittedName>
</protein>
<evidence type="ECO:0000256" key="1">
    <source>
        <dbReference type="ARBA" id="ARBA00023015"/>
    </source>
</evidence>
<dbReference type="Gene3D" id="1.10.10.10">
    <property type="entry name" value="Winged helix-like DNA-binding domain superfamily/Winged helix DNA-binding domain"/>
    <property type="match status" value="2"/>
</dbReference>
<feature type="domain" description="HTH asnC-type" evidence="4">
    <location>
        <begin position="170"/>
        <end position="230"/>
    </location>
</feature>
<dbReference type="KEGG" id="mdx:BTO20_25710"/>
<dbReference type="PANTHER" id="PTHR30154:SF34">
    <property type="entry name" value="TRANSCRIPTIONAL REGULATOR AZLB"/>
    <property type="match status" value="1"/>
</dbReference>
<accession>A0A1Y0CFW6</accession>
<keyword evidence="2" id="KW-0238">DNA-binding</keyword>
<dbReference type="PROSITE" id="PS50956">
    <property type="entry name" value="HTH_ASNC_2"/>
    <property type="match status" value="2"/>
</dbReference>
<dbReference type="InterPro" id="IPR000485">
    <property type="entry name" value="AsnC-type_HTH_dom"/>
</dbReference>
<dbReference type="Gene3D" id="3.30.70.920">
    <property type="match status" value="2"/>
</dbReference>
<sequence>MGGADEAGTDLDALDLTLIDELQRDGRVPFAEVARRLAVTEKTVRRRVSRLVEQRYITIAAVTDPASLGFGGMALALVTTDGQRPASEVAAELANLPEADYVSVTTGPFAMEVELVGDDIAQLNAVATNQIRPVPGVRSVELLPYLRLHYQQARFSAQREDTSGVRPRPLDDTDRAIVSYLAADGRAPLRDIATALGVSEAKIRFRYAKLVESGAVRVMCIANPLRLGHRFTSWVAVRVGGSGRAQVVAEALTHLTSVSYVAITAGRCDVLAEVVARTGEQLLSILDEEIRTIEGVIEAQSWLYLGLHYKPIRPRNAGPGCGHASDIQMV</sequence>
<keyword evidence="6" id="KW-1185">Reference proteome</keyword>
<dbReference type="InterPro" id="IPR036388">
    <property type="entry name" value="WH-like_DNA-bd_sf"/>
</dbReference>
<dbReference type="PANTHER" id="PTHR30154">
    <property type="entry name" value="LEUCINE-RESPONSIVE REGULATORY PROTEIN"/>
    <property type="match status" value="1"/>
</dbReference>
<proteinExistence type="predicted"/>
<reference evidence="5 6" key="1">
    <citation type="submission" date="2017-04" db="EMBL/GenBank/DDBJ databases">
        <title>Whole Genome Sequence of 1,4-Dioxane Degrading Bacterium Mycobacterium dioxanotrophicus PH-06.</title>
        <authorList>
            <person name="He Y."/>
        </authorList>
    </citation>
    <scope>NUCLEOTIDE SEQUENCE [LARGE SCALE GENOMIC DNA]</scope>
    <source>
        <strain evidence="5 6">PH-06</strain>
    </source>
</reference>
<evidence type="ECO:0000313" key="5">
    <source>
        <dbReference type="EMBL" id="ART73887.1"/>
    </source>
</evidence>
<evidence type="ECO:0000256" key="2">
    <source>
        <dbReference type="ARBA" id="ARBA00023125"/>
    </source>
</evidence>
<dbReference type="SUPFAM" id="SSF46785">
    <property type="entry name" value="Winged helix' DNA-binding domain"/>
    <property type="match status" value="2"/>
</dbReference>
<dbReference type="InterPro" id="IPR019888">
    <property type="entry name" value="Tscrpt_reg_AsnC-like"/>
</dbReference>
<dbReference type="PRINTS" id="PR00033">
    <property type="entry name" value="HTHASNC"/>
</dbReference>